<feature type="compositionally biased region" description="Basic and acidic residues" evidence="4">
    <location>
        <begin position="184"/>
        <end position="204"/>
    </location>
</feature>
<gene>
    <name evidence="5" type="ORF">PACTADRAFT_50644</name>
</gene>
<dbReference type="InterPro" id="IPR036770">
    <property type="entry name" value="Ankyrin_rpt-contain_sf"/>
</dbReference>
<evidence type="ECO:0000313" key="5">
    <source>
        <dbReference type="EMBL" id="ODV94785.1"/>
    </source>
</evidence>
<evidence type="ECO:0000256" key="4">
    <source>
        <dbReference type="SAM" id="MobiDB-lite"/>
    </source>
</evidence>
<evidence type="ECO:0000256" key="2">
    <source>
        <dbReference type="ARBA" id="ARBA00023043"/>
    </source>
</evidence>
<accession>A0A1E4TSQ7</accession>
<reference evidence="6" key="1">
    <citation type="submission" date="2016-05" db="EMBL/GenBank/DDBJ databases">
        <title>Comparative genomics of biotechnologically important yeasts.</title>
        <authorList>
            <consortium name="DOE Joint Genome Institute"/>
            <person name="Riley R."/>
            <person name="Haridas S."/>
            <person name="Wolfe K.H."/>
            <person name="Lopes M.R."/>
            <person name="Hittinger C.T."/>
            <person name="Goker M."/>
            <person name="Salamov A."/>
            <person name="Wisecaver J."/>
            <person name="Long T.M."/>
            <person name="Aerts A.L."/>
            <person name="Barry K."/>
            <person name="Choi C."/>
            <person name="Clum A."/>
            <person name="Coughlan A.Y."/>
            <person name="Deshpande S."/>
            <person name="Douglass A.P."/>
            <person name="Hanson S.J."/>
            <person name="Klenk H.-P."/>
            <person name="Labutti K."/>
            <person name="Lapidus A."/>
            <person name="Lindquist E."/>
            <person name="Lipzen A."/>
            <person name="Meier-Kolthoff J.P."/>
            <person name="Ohm R.A."/>
            <person name="Otillar R.P."/>
            <person name="Pangilinan J."/>
            <person name="Peng Y."/>
            <person name="Rokas A."/>
            <person name="Rosa C.A."/>
            <person name="Scheuner C."/>
            <person name="Sibirny A.A."/>
            <person name="Slot J.C."/>
            <person name="Stielow J.B."/>
            <person name="Sun H."/>
            <person name="Kurtzman C.P."/>
            <person name="Blackwell M."/>
            <person name="Grigoriev I.V."/>
            <person name="Jeffries T.W."/>
        </authorList>
    </citation>
    <scope>NUCLEOTIDE SEQUENCE [LARGE SCALE GENOMIC DNA]</scope>
    <source>
        <strain evidence="6">NRRL Y-2460</strain>
    </source>
</reference>
<feature type="region of interest" description="Disordered" evidence="4">
    <location>
        <begin position="177"/>
        <end position="204"/>
    </location>
</feature>
<evidence type="ECO:0000256" key="3">
    <source>
        <dbReference type="PROSITE-ProRule" id="PRU00023"/>
    </source>
</evidence>
<dbReference type="Pfam" id="PF12796">
    <property type="entry name" value="Ank_2"/>
    <property type="match status" value="1"/>
</dbReference>
<feature type="repeat" description="ANK" evidence="3">
    <location>
        <begin position="47"/>
        <end position="69"/>
    </location>
</feature>
<name>A0A1E4TSQ7_PACTA</name>
<dbReference type="PRINTS" id="PR01415">
    <property type="entry name" value="ANKYRIN"/>
</dbReference>
<sequence>MSLTTSLTQEEIDVIIDDARYGDLEELQEIFKEVDPSLLLTMRDEYTLNTPIHMAAANGHTEVIKYLLSLLSQEEQRKLVNLQNENGNTPLHWGSLNGNLEVIETLCSAGADPFMKNKANHDAIYEAENNGKEECENYFLNKFAVEPQQDDDQEETQENGESIKVTVKEGTEIFEATREGVAAEEQRKLQSENELEQKTNKLTI</sequence>
<dbReference type="GO" id="GO:0004842">
    <property type="term" value="F:ubiquitin-protein transferase activity"/>
    <property type="evidence" value="ECO:0007669"/>
    <property type="project" value="TreeGrafter"/>
</dbReference>
<dbReference type="PROSITE" id="PS50088">
    <property type="entry name" value="ANK_REPEAT"/>
    <property type="match status" value="2"/>
</dbReference>
<dbReference type="PANTHER" id="PTHR24171">
    <property type="entry name" value="ANKYRIN REPEAT DOMAIN-CONTAINING PROTEIN 39-RELATED"/>
    <property type="match status" value="1"/>
</dbReference>
<dbReference type="GO" id="GO:0085020">
    <property type="term" value="P:protein K6-linked ubiquitination"/>
    <property type="evidence" value="ECO:0007669"/>
    <property type="project" value="TreeGrafter"/>
</dbReference>
<dbReference type="OrthoDB" id="10057496at2759"/>
<dbReference type="SMART" id="SM00248">
    <property type="entry name" value="ANK"/>
    <property type="match status" value="2"/>
</dbReference>
<dbReference type="EMBL" id="KV454015">
    <property type="protein sequence ID" value="ODV94785.1"/>
    <property type="molecule type" value="Genomic_DNA"/>
</dbReference>
<feature type="compositionally biased region" description="Acidic residues" evidence="4">
    <location>
        <begin position="148"/>
        <end position="158"/>
    </location>
</feature>
<dbReference type="STRING" id="669874.A0A1E4TSQ7"/>
<keyword evidence="6" id="KW-1185">Reference proteome</keyword>
<dbReference type="AlphaFoldDB" id="A0A1E4TSQ7"/>
<protein>
    <submittedName>
        <fullName evidence="5">Uncharacterized protein</fullName>
    </submittedName>
</protein>
<dbReference type="PANTHER" id="PTHR24171:SF8">
    <property type="entry name" value="BRCA1-ASSOCIATED RING DOMAIN PROTEIN 1"/>
    <property type="match status" value="1"/>
</dbReference>
<dbReference type="InterPro" id="IPR002110">
    <property type="entry name" value="Ankyrin_rpt"/>
</dbReference>
<dbReference type="Gene3D" id="1.25.40.20">
    <property type="entry name" value="Ankyrin repeat-containing domain"/>
    <property type="match status" value="1"/>
</dbReference>
<keyword evidence="1" id="KW-0677">Repeat</keyword>
<feature type="repeat" description="ANK" evidence="3">
    <location>
        <begin position="86"/>
        <end position="118"/>
    </location>
</feature>
<proteinExistence type="predicted"/>
<keyword evidence="2 3" id="KW-0040">ANK repeat</keyword>
<dbReference type="SUPFAM" id="SSF48403">
    <property type="entry name" value="Ankyrin repeat"/>
    <property type="match status" value="1"/>
</dbReference>
<evidence type="ECO:0000313" key="6">
    <source>
        <dbReference type="Proteomes" id="UP000094236"/>
    </source>
</evidence>
<dbReference type="Proteomes" id="UP000094236">
    <property type="component" value="Unassembled WGS sequence"/>
</dbReference>
<feature type="region of interest" description="Disordered" evidence="4">
    <location>
        <begin position="148"/>
        <end position="167"/>
    </location>
</feature>
<evidence type="ECO:0000256" key="1">
    <source>
        <dbReference type="ARBA" id="ARBA00022737"/>
    </source>
</evidence>
<organism evidence="5 6">
    <name type="scientific">Pachysolen tannophilus NRRL Y-2460</name>
    <dbReference type="NCBI Taxonomy" id="669874"/>
    <lineage>
        <taxon>Eukaryota</taxon>
        <taxon>Fungi</taxon>
        <taxon>Dikarya</taxon>
        <taxon>Ascomycota</taxon>
        <taxon>Saccharomycotina</taxon>
        <taxon>Pichiomycetes</taxon>
        <taxon>Pachysolenaceae</taxon>
        <taxon>Pachysolen</taxon>
    </lineage>
</organism>
<dbReference type="PROSITE" id="PS50297">
    <property type="entry name" value="ANK_REP_REGION"/>
    <property type="match status" value="2"/>
</dbReference>